<dbReference type="EMBL" id="SCWB01000011">
    <property type="protein sequence ID" value="TDM10457.1"/>
    <property type="molecule type" value="Genomic_DNA"/>
</dbReference>
<dbReference type="AlphaFoldDB" id="A0A4V3BEV4"/>
<proteinExistence type="predicted"/>
<reference evidence="1 2" key="1">
    <citation type="submission" date="2019-01" db="EMBL/GenBank/DDBJ databases">
        <title>Draft genome sequences of the type strains of six Macrococcus species.</title>
        <authorList>
            <person name="Mazhar S."/>
            <person name="Altermann E."/>
            <person name="Hill C."/>
            <person name="Mcauliffe O."/>
        </authorList>
    </citation>
    <scope>NUCLEOTIDE SEQUENCE [LARGE SCALE GENOMIC DNA]</scope>
    <source>
        <strain evidence="1 2">CCM4815</strain>
    </source>
</reference>
<keyword evidence="2" id="KW-1185">Reference proteome</keyword>
<evidence type="ECO:0008006" key="3">
    <source>
        <dbReference type="Google" id="ProtNLM"/>
    </source>
</evidence>
<gene>
    <name evidence="1" type="ORF">ERX29_07240</name>
</gene>
<evidence type="ECO:0000313" key="1">
    <source>
        <dbReference type="EMBL" id="TDM10457.1"/>
    </source>
</evidence>
<organism evidence="1 2">
    <name type="scientific">Macrococcus lamae</name>
    <dbReference type="NCBI Taxonomy" id="198484"/>
    <lineage>
        <taxon>Bacteria</taxon>
        <taxon>Bacillati</taxon>
        <taxon>Bacillota</taxon>
        <taxon>Bacilli</taxon>
        <taxon>Bacillales</taxon>
        <taxon>Staphylococcaceae</taxon>
        <taxon>Macrococcus</taxon>
    </lineage>
</organism>
<sequence length="180" mass="21550">MKLIRLNKSYNYVIEELTMAEEIFLRDFSPVNIRMKISYLTNQINEMYYLSVSHPIPTNIGIVTIGCSVSDLALWIIDQKNALARYKKRCDRNMKILRQCLKRYTLEEQKEIKRYLATEGRYGDIELMKRVKKDLFQLSEYERLKRHKAFKQQALIEKYKHAEKIKRALTLSRESVYETV</sequence>
<dbReference type="Proteomes" id="UP000294802">
    <property type="component" value="Unassembled WGS sequence"/>
</dbReference>
<name>A0A4V3BEV4_9STAP</name>
<accession>A0A4V3BEV4</accession>
<comment type="caution">
    <text evidence="1">The sequence shown here is derived from an EMBL/GenBank/DDBJ whole genome shotgun (WGS) entry which is preliminary data.</text>
</comment>
<dbReference type="RefSeq" id="WP_133444038.1">
    <property type="nucleotide sequence ID" value="NZ_SCWB01000011.1"/>
</dbReference>
<protein>
    <recommendedName>
        <fullName evidence="3">Pathogenicity island protein</fullName>
    </recommendedName>
</protein>
<evidence type="ECO:0000313" key="2">
    <source>
        <dbReference type="Proteomes" id="UP000294802"/>
    </source>
</evidence>
<dbReference type="OrthoDB" id="2404043at2"/>